<dbReference type="EMBL" id="JAHRIQ010110825">
    <property type="protein sequence ID" value="MEQ2257465.1"/>
    <property type="molecule type" value="Genomic_DNA"/>
</dbReference>
<sequence>MAQLFLKKLHCSYSSVTRCILPCLSRPGCQPVFPAVTTSLLHSHGAQFSSNRTSVVRCGRQSYERQYPVLLVRPDGSTVSIRYQEPRRLILVSNFQGFSVQRFYNMWTAAGYILYYE</sequence>
<evidence type="ECO:0008006" key="3">
    <source>
        <dbReference type="Google" id="ProtNLM"/>
    </source>
</evidence>
<organism evidence="1 2">
    <name type="scientific">Ilyodon furcidens</name>
    <name type="common">goldbreast splitfin</name>
    <dbReference type="NCBI Taxonomy" id="33524"/>
    <lineage>
        <taxon>Eukaryota</taxon>
        <taxon>Metazoa</taxon>
        <taxon>Chordata</taxon>
        <taxon>Craniata</taxon>
        <taxon>Vertebrata</taxon>
        <taxon>Euteleostomi</taxon>
        <taxon>Actinopterygii</taxon>
        <taxon>Neopterygii</taxon>
        <taxon>Teleostei</taxon>
        <taxon>Neoteleostei</taxon>
        <taxon>Acanthomorphata</taxon>
        <taxon>Ovalentaria</taxon>
        <taxon>Atherinomorphae</taxon>
        <taxon>Cyprinodontiformes</taxon>
        <taxon>Goodeidae</taxon>
        <taxon>Ilyodon</taxon>
    </lineage>
</organism>
<proteinExistence type="predicted"/>
<evidence type="ECO:0000313" key="2">
    <source>
        <dbReference type="Proteomes" id="UP001482620"/>
    </source>
</evidence>
<accession>A0ABV0VKC1</accession>
<protein>
    <recommendedName>
        <fullName evidence="3">Mitochondrial ribosomal protein L55</fullName>
    </recommendedName>
</protein>
<dbReference type="Gene3D" id="6.20.130.20">
    <property type="entry name" value="Mitochondrial ribosomal protein L55"/>
    <property type="match status" value="1"/>
</dbReference>
<evidence type="ECO:0000313" key="1">
    <source>
        <dbReference type="EMBL" id="MEQ2257465.1"/>
    </source>
</evidence>
<dbReference type="InterPro" id="IPR018615">
    <property type="entry name" value="Ribosomal_mL55"/>
</dbReference>
<dbReference type="PANTHER" id="PTHR34095">
    <property type="entry name" value="39S RIBOSOMAL PROTEIN L55, MITOCHONDRIAL"/>
    <property type="match status" value="1"/>
</dbReference>
<keyword evidence="2" id="KW-1185">Reference proteome</keyword>
<comment type="caution">
    <text evidence="1">The sequence shown here is derived from an EMBL/GenBank/DDBJ whole genome shotgun (WGS) entry which is preliminary data.</text>
</comment>
<dbReference type="PANTHER" id="PTHR34095:SF1">
    <property type="entry name" value="LARGE RIBOSOMAL SUBUNIT PROTEIN ML55"/>
    <property type="match status" value="1"/>
</dbReference>
<dbReference type="InterPro" id="IPR044884">
    <property type="entry name" value="Ribosomal_mL55_sf"/>
</dbReference>
<dbReference type="Proteomes" id="UP001482620">
    <property type="component" value="Unassembled WGS sequence"/>
</dbReference>
<name>A0ABV0VKC1_9TELE</name>
<reference evidence="1 2" key="1">
    <citation type="submission" date="2021-06" db="EMBL/GenBank/DDBJ databases">
        <authorList>
            <person name="Palmer J.M."/>
        </authorList>
    </citation>
    <scope>NUCLEOTIDE SEQUENCE [LARGE SCALE GENOMIC DNA]</scope>
    <source>
        <strain evidence="2">if_2019</strain>
        <tissue evidence="1">Muscle</tissue>
    </source>
</reference>
<dbReference type="Pfam" id="PF09776">
    <property type="entry name" value="Mitoc_L55"/>
    <property type="match status" value="1"/>
</dbReference>
<gene>
    <name evidence="1" type="ORF">ILYODFUR_035101</name>
</gene>